<evidence type="ECO:0000256" key="2">
    <source>
        <dbReference type="ARBA" id="ARBA00010701"/>
    </source>
</evidence>
<evidence type="ECO:0000256" key="5">
    <source>
        <dbReference type="ARBA" id="ARBA00022963"/>
    </source>
</evidence>
<evidence type="ECO:0000256" key="8">
    <source>
        <dbReference type="ARBA" id="ARBA00023228"/>
    </source>
</evidence>
<reference evidence="12" key="1">
    <citation type="submission" date="2023-10" db="EMBL/GenBank/DDBJ databases">
        <title>Genome assembly of Pristionchus species.</title>
        <authorList>
            <person name="Yoshida K."/>
            <person name="Sommer R.J."/>
        </authorList>
    </citation>
    <scope>NUCLEOTIDE SEQUENCE</scope>
    <source>
        <strain evidence="12">RS5133</strain>
    </source>
</reference>
<feature type="non-terminal residue" evidence="12">
    <location>
        <position position="1"/>
    </location>
</feature>
<keyword evidence="6" id="KW-0443">Lipid metabolism</keyword>
<dbReference type="EMBL" id="BTSY01000003">
    <property type="protein sequence ID" value="GMT17543.1"/>
    <property type="molecule type" value="Genomic_DNA"/>
</dbReference>
<dbReference type="FunFam" id="3.40.50.1820:FF:000021">
    <property type="entry name" value="Lipase"/>
    <property type="match status" value="1"/>
</dbReference>
<dbReference type="InterPro" id="IPR006693">
    <property type="entry name" value="AB_hydrolase_lipase"/>
</dbReference>
<keyword evidence="7" id="KW-0325">Glycoprotein</keyword>
<accession>A0AAV5VH64</accession>
<organism evidence="12 13">
    <name type="scientific">Pristionchus fissidentatus</name>
    <dbReference type="NCBI Taxonomy" id="1538716"/>
    <lineage>
        <taxon>Eukaryota</taxon>
        <taxon>Metazoa</taxon>
        <taxon>Ecdysozoa</taxon>
        <taxon>Nematoda</taxon>
        <taxon>Chromadorea</taxon>
        <taxon>Rhabditida</taxon>
        <taxon>Rhabditina</taxon>
        <taxon>Diplogasteromorpha</taxon>
        <taxon>Diplogasteroidea</taxon>
        <taxon>Neodiplogasteridae</taxon>
        <taxon>Pristionchus</taxon>
    </lineage>
</organism>
<feature type="active site" description="Charge relay system" evidence="9">
    <location>
        <position position="341"/>
    </location>
</feature>
<dbReference type="PANTHER" id="PTHR11005">
    <property type="entry name" value="LYSOSOMAL ACID LIPASE-RELATED"/>
    <property type="match status" value="1"/>
</dbReference>
<feature type="active site" description="Nucleophile" evidence="9">
    <location>
        <position position="165"/>
    </location>
</feature>
<gene>
    <name evidence="12" type="ORF">PFISCL1PPCAC_8840</name>
</gene>
<comment type="subcellular location">
    <subcellularLocation>
        <location evidence="1">Lysosome lumen</location>
    </subcellularLocation>
</comment>
<evidence type="ECO:0000256" key="3">
    <source>
        <dbReference type="ARBA" id="ARBA00022729"/>
    </source>
</evidence>
<feature type="signal peptide" evidence="10">
    <location>
        <begin position="1"/>
        <end position="18"/>
    </location>
</feature>
<keyword evidence="8" id="KW-0458">Lysosome</keyword>
<protein>
    <recommendedName>
        <fullName evidence="11">Partial AB-hydrolase lipase domain-containing protein</fullName>
    </recommendedName>
</protein>
<comment type="similarity">
    <text evidence="2">Belongs to the AB hydrolase superfamily. Lipase family.</text>
</comment>
<evidence type="ECO:0000256" key="4">
    <source>
        <dbReference type="ARBA" id="ARBA00022801"/>
    </source>
</evidence>
<dbReference type="InterPro" id="IPR025483">
    <property type="entry name" value="Lipase_euk"/>
</dbReference>
<evidence type="ECO:0000259" key="11">
    <source>
        <dbReference type="Pfam" id="PF04083"/>
    </source>
</evidence>
<evidence type="ECO:0000256" key="6">
    <source>
        <dbReference type="ARBA" id="ARBA00023098"/>
    </source>
</evidence>
<comment type="caution">
    <text evidence="12">The sequence shown here is derived from an EMBL/GenBank/DDBJ whole genome shotgun (WGS) entry which is preliminary data.</text>
</comment>
<feature type="domain" description="Partial AB-hydrolase lipase" evidence="11">
    <location>
        <begin position="30"/>
        <end position="90"/>
    </location>
</feature>
<feature type="chain" id="PRO_5043327503" description="Partial AB-hydrolase lipase domain-containing protein" evidence="10">
    <location>
        <begin position="19"/>
        <end position="404"/>
    </location>
</feature>
<dbReference type="GO" id="GO:0016788">
    <property type="term" value="F:hydrolase activity, acting on ester bonds"/>
    <property type="evidence" value="ECO:0007669"/>
    <property type="project" value="InterPro"/>
</dbReference>
<dbReference type="GO" id="GO:0016042">
    <property type="term" value="P:lipid catabolic process"/>
    <property type="evidence" value="ECO:0007669"/>
    <property type="project" value="UniProtKB-KW"/>
</dbReference>
<dbReference type="Gene3D" id="3.40.50.1820">
    <property type="entry name" value="alpha/beta hydrolase"/>
    <property type="match status" value="1"/>
</dbReference>
<dbReference type="Pfam" id="PF04083">
    <property type="entry name" value="Abhydro_lipase"/>
    <property type="match status" value="1"/>
</dbReference>
<name>A0AAV5VH64_9BILA</name>
<dbReference type="Proteomes" id="UP001432322">
    <property type="component" value="Unassembled WGS sequence"/>
</dbReference>
<evidence type="ECO:0000256" key="7">
    <source>
        <dbReference type="ARBA" id="ARBA00023180"/>
    </source>
</evidence>
<evidence type="ECO:0000313" key="12">
    <source>
        <dbReference type="EMBL" id="GMT17543.1"/>
    </source>
</evidence>
<dbReference type="GO" id="GO:0043202">
    <property type="term" value="C:lysosomal lumen"/>
    <property type="evidence" value="ECO:0007669"/>
    <property type="project" value="UniProtKB-SubCell"/>
</dbReference>
<dbReference type="InterPro" id="IPR029058">
    <property type="entry name" value="AB_hydrolase_fold"/>
</dbReference>
<keyword evidence="4" id="KW-0378">Hydrolase</keyword>
<dbReference type="SUPFAM" id="SSF53474">
    <property type="entry name" value="alpha/beta-Hydrolases"/>
    <property type="match status" value="1"/>
</dbReference>
<dbReference type="PIRSF" id="PIRSF000862">
    <property type="entry name" value="Steryl_ester_lip"/>
    <property type="match status" value="1"/>
</dbReference>
<keyword evidence="13" id="KW-1185">Reference proteome</keyword>
<dbReference type="AlphaFoldDB" id="A0AAV5VH64"/>
<evidence type="ECO:0000313" key="13">
    <source>
        <dbReference type="Proteomes" id="UP001432322"/>
    </source>
</evidence>
<keyword evidence="5" id="KW-0442">Lipid degradation</keyword>
<evidence type="ECO:0000256" key="1">
    <source>
        <dbReference type="ARBA" id="ARBA00004227"/>
    </source>
</evidence>
<evidence type="ECO:0000256" key="9">
    <source>
        <dbReference type="PIRSR" id="PIRSR000862-1"/>
    </source>
</evidence>
<proteinExistence type="inferred from homology"/>
<evidence type="ECO:0000256" key="10">
    <source>
        <dbReference type="SAM" id="SignalP"/>
    </source>
</evidence>
<keyword evidence="3 10" id="KW-0732">Signal</keyword>
<feature type="active site" description="Charge relay system" evidence="9">
    <location>
        <position position="373"/>
    </location>
</feature>
<sequence length="404" mass="45568">RMGNIFLLCFVLVAVSHAAQDDPEIFMTAPEMIRYWGYPAEEHSATTKDGYILGLHRIPHGVSGSNDGCRPVVFMQHGTECDSTNWIINLPSQSAGFVFADAGFDVWLGNVRGNTYSKNHVNMTSKDEKFWEFSWDEMADYDLPAMIEYVLKTTNQKSLYYIGHSQGTLTMFAKLSEDQEFASKINKFFALAPIGQVAHINGSLKEMADRLTDDVQVFYDLFGSTEFLPNGPVTDLIAKWVCGTTEEGEDFCDNLLMQMTGPETSDQFNKSRTEVYMGHSPAGTSTQNVLHFAQMVENANVARFDYGTPKSNYKHYGSNTPPVYDFSTIKADMYLYWSDIDYLADPQDIQEYLIPALNPNYLKLSQFVPGYTHMDFVWGMRATDELYKPIIETIKNALGGSVKC</sequence>